<proteinExistence type="predicted"/>
<dbReference type="EMBL" id="UGSC01000001">
    <property type="protein sequence ID" value="SUA68412.1"/>
    <property type="molecule type" value="Genomic_DNA"/>
</dbReference>
<protein>
    <submittedName>
        <fullName evidence="1">Uncharacterized protein</fullName>
    </submittedName>
</protein>
<organism evidence="1 2">
    <name type="scientific">Paenibacillus polymyxa</name>
    <name type="common">Bacillus polymyxa</name>
    <dbReference type="NCBI Taxonomy" id="1406"/>
    <lineage>
        <taxon>Bacteria</taxon>
        <taxon>Bacillati</taxon>
        <taxon>Bacillota</taxon>
        <taxon>Bacilli</taxon>
        <taxon>Bacillales</taxon>
        <taxon>Paenibacillaceae</taxon>
        <taxon>Paenibacillus</taxon>
    </lineage>
</organism>
<accession>A0A378XWZ6</accession>
<sequence>MSTITQEQWDQAIEHAEYYRELYKEIPTGIFGLHFLNIMIQRYESGERTVELYEDMMDVE</sequence>
<dbReference type="GeneID" id="93350452"/>
<gene>
    <name evidence="1" type="ORF">NCTC10343_01669</name>
</gene>
<name>A0A378XWZ6_PAEPO</name>
<dbReference type="RefSeq" id="WP_019686753.1">
    <property type="nucleotide sequence ID" value="NZ_CP036496.1"/>
</dbReference>
<evidence type="ECO:0000313" key="1">
    <source>
        <dbReference type="EMBL" id="SUA68412.1"/>
    </source>
</evidence>
<dbReference type="AlphaFoldDB" id="A0A378XWZ6"/>
<dbReference type="Proteomes" id="UP000254400">
    <property type="component" value="Unassembled WGS sequence"/>
</dbReference>
<evidence type="ECO:0000313" key="2">
    <source>
        <dbReference type="Proteomes" id="UP000254400"/>
    </source>
</evidence>
<reference evidence="1 2" key="1">
    <citation type="submission" date="2018-06" db="EMBL/GenBank/DDBJ databases">
        <authorList>
            <consortium name="Pathogen Informatics"/>
            <person name="Doyle S."/>
        </authorList>
    </citation>
    <scope>NUCLEOTIDE SEQUENCE [LARGE SCALE GENOMIC DNA]</scope>
    <source>
        <strain evidence="1 2">NCTC10343</strain>
    </source>
</reference>